<organism evidence="1 2">
    <name type="scientific">Zalaria obscura</name>
    <dbReference type="NCBI Taxonomy" id="2024903"/>
    <lineage>
        <taxon>Eukaryota</taxon>
        <taxon>Fungi</taxon>
        <taxon>Dikarya</taxon>
        <taxon>Ascomycota</taxon>
        <taxon>Pezizomycotina</taxon>
        <taxon>Dothideomycetes</taxon>
        <taxon>Dothideomycetidae</taxon>
        <taxon>Dothideales</taxon>
        <taxon>Zalariaceae</taxon>
        <taxon>Zalaria</taxon>
    </lineage>
</organism>
<evidence type="ECO:0000313" key="1">
    <source>
        <dbReference type="EMBL" id="KAK8198565.1"/>
    </source>
</evidence>
<sequence length="89" mass="10217">MAKKRSAWTIEYYRDTSAIMRLERLSASATCLKRQSTITGHDNYHQLSLAIINYYRTTSETLSDLKYVNCNRQAGRSNNARPGRPLICT</sequence>
<evidence type="ECO:0000313" key="2">
    <source>
        <dbReference type="Proteomes" id="UP001320706"/>
    </source>
</evidence>
<comment type="caution">
    <text evidence="1">The sequence shown here is derived from an EMBL/GenBank/DDBJ whole genome shotgun (WGS) entry which is preliminary data.</text>
</comment>
<reference evidence="1" key="1">
    <citation type="submission" date="2024-02" db="EMBL/GenBank/DDBJ databases">
        <title>Metagenome Assembled Genome of Zalaria obscura JY119.</title>
        <authorList>
            <person name="Vighnesh L."/>
            <person name="Jagadeeshwari U."/>
            <person name="Venkata Ramana C."/>
            <person name="Sasikala C."/>
        </authorList>
    </citation>
    <scope>NUCLEOTIDE SEQUENCE</scope>
    <source>
        <strain evidence="1">JY119</strain>
    </source>
</reference>
<dbReference type="EMBL" id="JAMKPW020000040">
    <property type="protein sequence ID" value="KAK8198565.1"/>
    <property type="molecule type" value="Genomic_DNA"/>
</dbReference>
<accession>A0ACC3S5Q3</accession>
<proteinExistence type="predicted"/>
<gene>
    <name evidence="1" type="ORF">M8818_006432</name>
</gene>
<name>A0ACC3S5Q3_9PEZI</name>
<protein>
    <submittedName>
        <fullName evidence="1">Uncharacterized protein</fullName>
    </submittedName>
</protein>
<dbReference type="Proteomes" id="UP001320706">
    <property type="component" value="Unassembled WGS sequence"/>
</dbReference>
<keyword evidence="2" id="KW-1185">Reference proteome</keyword>